<accession>A0A811U531</accession>
<keyword evidence="1" id="KW-1133">Transmembrane helix</keyword>
<evidence type="ECO:0000313" key="3">
    <source>
        <dbReference type="Proteomes" id="UP000606786"/>
    </source>
</evidence>
<keyword evidence="3" id="KW-1185">Reference proteome</keyword>
<evidence type="ECO:0000256" key="1">
    <source>
        <dbReference type="SAM" id="Phobius"/>
    </source>
</evidence>
<dbReference type="Proteomes" id="UP000606786">
    <property type="component" value="Unassembled WGS sequence"/>
</dbReference>
<gene>
    <name evidence="2" type="ORF">CCAP1982_LOCUS1372</name>
</gene>
<keyword evidence="1" id="KW-0812">Transmembrane</keyword>
<dbReference type="AlphaFoldDB" id="A0A811U531"/>
<organism evidence="2 3">
    <name type="scientific">Ceratitis capitata</name>
    <name type="common">Mediterranean fruit fly</name>
    <name type="synonym">Tephritis capitata</name>
    <dbReference type="NCBI Taxonomy" id="7213"/>
    <lineage>
        <taxon>Eukaryota</taxon>
        <taxon>Metazoa</taxon>
        <taxon>Ecdysozoa</taxon>
        <taxon>Arthropoda</taxon>
        <taxon>Hexapoda</taxon>
        <taxon>Insecta</taxon>
        <taxon>Pterygota</taxon>
        <taxon>Neoptera</taxon>
        <taxon>Endopterygota</taxon>
        <taxon>Diptera</taxon>
        <taxon>Brachycera</taxon>
        <taxon>Muscomorpha</taxon>
        <taxon>Tephritoidea</taxon>
        <taxon>Tephritidae</taxon>
        <taxon>Ceratitis</taxon>
        <taxon>Ceratitis</taxon>
    </lineage>
</organism>
<proteinExistence type="predicted"/>
<name>A0A811U531_CERCA</name>
<dbReference type="EMBL" id="CAJHJT010000001">
    <property type="protein sequence ID" value="CAD6992523.1"/>
    <property type="molecule type" value="Genomic_DNA"/>
</dbReference>
<evidence type="ECO:0000313" key="2">
    <source>
        <dbReference type="EMBL" id="CAD6992523.1"/>
    </source>
</evidence>
<keyword evidence="1" id="KW-0472">Membrane</keyword>
<sequence length="149" mass="17267">MLIGTKQTVQIIVVKMPREQGKHTHKRISNGISQKITPKTILFVGCFTTEIYYENFKIFLSIYELESALFAYTFPLHWRLLFHSTFHTQESTTGAIAPHCLYQATLILTGLVLVLVMFTVSLYSFRHPFSHPVWKSRARLMSGFYFMAL</sequence>
<protein>
    <submittedName>
        <fullName evidence="2">(Mediterranean fruit fly) hypothetical protein</fullName>
    </submittedName>
</protein>
<reference evidence="2" key="1">
    <citation type="submission" date="2020-11" db="EMBL/GenBank/DDBJ databases">
        <authorList>
            <person name="Whitehead M."/>
        </authorList>
    </citation>
    <scope>NUCLEOTIDE SEQUENCE</scope>
    <source>
        <strain evidence="2">EGII</strain>
    </source>
</reference>
<feature type="transmembrane region" description="Helical" evidence="1">
    <location>
        <begin position="101"/>
        <end position="125"/>
    </location>
</feature>
<comment type="caution">
    <text evidence="2">The sequence shown here is derived from an EMBL/GenBank/DDBJ whole genome shotgun (WGS) entry which is preliminary data.</text>
</comment>